<name>A0AAE4BS09_9BACT</name>
<keyword evidence="5 7" id="KW-0862">Zinc</keyword>
<dbReference type="InterPro" id="IPR045090">
    <property type="entry name" value="Pept_M3A_M3B"/>
</dbReference>
<evidence type="ECO:0000256" key="4">
    <source>
        <dbReference type="ARBA" id="ARBA00022801"/>
    </source>
</evidence>
<dbReference type="Gene3D" id="1.20.1050.40">
    <property type="entry name" value="Endopeptidase. Chain P, domain 1"/>
    <property type="match status" value="1"/>
</dbReference>
<feature type="domain" description="Oligopeptidase A N-terminal" evidence="9">
    <location>
        <begin position="94"/>
        <end position="188"/>
    </location>
</feature>
<dbReference type="RefSeq" id="WP_309937896.1">
    <property type="nucleotide sequence ID" value="NZ_AP025305.1"/>
</dbReference>
<evidence type="ECO:0000256" key="1">
    <source>
        <dbReference type="ARBA" id="ARBA00006040"/>
    </source>
</evidence>
<dbReference type="SUPFAM" id="SSF55486">
    <property type="entry name" value="Metalloproteases ('zincins'), catalytic domain"/>
    <property type="match status" value="1"/>
</dbReference>
<proteinExistence type="inferred from homology"/>
<comment type="cofactor">
    <cofactor evidence="7">
        <name>Zn(2+)</name>
        <dbReference type="ChEBI" id="CHEBI:29105"/>
    </cofactor>
    <text evidence="7">Binds 1 zinc ion.</text>
</comment>
<protein>
    <submittedName>
        <fullName evidence="10">Thimet oligopeptidase</fullName>
        <ecNumber evidence="10">3.4.24.15</ecNumber>
    </submittedName>
</protein>
<dbReference type="EC" id="3.4.24.15" evidence="10"/>
<reference evidence="10" key="1">
    <citation type="submission" date="2023-07" db="EMBL/GenBank/DDBJ databases">
        <title>Genomic Encyclopedia of Type Strains, Phase IV (KMG-IV): sequencing the most valuable type-strain genomes for metagenomic binning, comparative biology and taxonomic classification.</title>
        <authorList>
            <person name="Goeker M."/>
        </authorList>
    </citation>
    <scope>NUCLEOTIDE SEQUENCE</scope>
    <source>
        <strain evidence="10">DSM 26174</strain>
    </source>
</reference>
<dbReference type="GO" id="GO:0046872">
    <property type="term" value="F:metal ion binding"/>
    <property type="evidence" value="ECO:0007669"/>
    <property type="project" value="UniProtKB-UniRule"/>
</dbReference>
<dbReference type="Pfam" id="PF01432">
    <property type="entry name" value="Peptidase_M3"/>
    <property type="match status" value="1"/>
</dbReference>
<evidence type="ECO:0000256" key="5">
    <source>
        <dbReference type="ARBA" id="ARBA00022833"/>
    </source>
</evidence>
<keyword evidence="4 7" id="KW-0378">Hydrolase</keyword>
<evidence type="ECO:0000256" key="3">
    <source>
        <dbReference type="ARBA" id="ARBA00022723"/>
    </source>
</evidence>
<dbReference type="GO" id="GO:0004222">
    <property type="term" value="F:metalloendopeptidase activity"/>
    <property type="evidence" value="ECO:0007669"/>
    <property type="project" value="InterPro"/>
</dbReference>
<dbReference type="Gene3D" id="1.10.1370.10">
    <property type="entry name" value="Neurolysin, domain 3"/>
    <property type="match status" value="1"/>
</dbReference>
<dbReference type="Proteomes" id="UP001185092">
    <property type="component" value="Unassembled WGS sequence"/>
</dbReference>
<evidence type="ECO:0000313" key="11">
    <source>
        <dbReference type="Proteomes" id="UP001185092"/>
    </source>
</evidence>
<dbReference type="Gene3D" id="3.40.390.10">
    <property type="entry name" value="Collagenase (Catalytic Domain)"/>
    <property type="match status" value="1"/>
</dbReference>
<dbReference type="InterPro" id="IPR045666">
    <property type="entry name" value="OpdA_N"/>
</dbReference>
<evidence type="ECO:0000259" key="8">
    <source>
        <dbReference type="Pfam" id="PF01432"/>
    </source>
</evidence>
<dbReference type="CDD" id="cd06455">
    <property type="entry name" value="M3A_TOP"/>
    <property type="match status" value="1"/>
</dbReference>
<sequence length="699" mass="79731">MLKKILPLGLAGLMLLSQCSPSQEKHENLTKEANINAVKNPIFNEFNHPISFSSISANHIPEATEITISNAKQALKQLLKIKSDSRTKENTLIALDNIYAGLGQHSGTMYLLSATSPDSLIRNNATDANKTLGDFYTELSLNEKLYNALKSFKNSENASILNEAEKKFLNDEIKSFERNGLGLDKNKKKELKAIKEKLNGLGLEFDKNIAEYKDFIIVSEEQTKGLSEEYKKARRQEDGTYKIGLSNPDYSPVLRYAESDELRKELFIKRQNIGGQKNLEVLDKMLKLRKQLANLLGYETYAAFKLSSKMAKDTKTVWEFENGLLDKATPKAKADIEELLEVKRAYKKDQNINSIEHWESAFYRNILLKEKYSVDQEKVKEYFEINNVIDGFFKITQNLFGVEYSQVENPDVWHSDVTMYEVKDNGKLIGRFYLDLHPRANKYNHAMCQGFIYARQTPKAYQIPNASLVCNFPQATADSPALMSHADVELFFHEFGHVLHQMLTEAQLFSQSGTKVDADFVEAPSQILENWAWEYESLELFAKHHETGETLPKEMFDKMLAAKNVGSGLYVTRQLFYGIIDMELHDRYDPNGSSSTTDVLKDVYERTMQYPFTEGIHTQAGFGHLNDYAANYYGYMWSNVFAADMFSRFANEGVLNAKTGKDYRDFILAKGSSKEAQEILKDFLGRKPKQDSFIKSLGI</sequence>
<dbReference type="InterPro" id="IPR024079">
    <property type="entry name" value="MetalloPept_cat_dom_sf"/>
</dbReference>
<dbReference type="InterPro" id="IPR024077">
    <property type="entry name" value="Neurolysin/TOP_dom2"/>
</dbReference>
<evidence type="ECO:0000259" key="9">
    <source>
        <dbReference type="Pfam" id="PF19310"/>
    </source>
</evidence>
<accession>A0AAE4BS09</accession>
<dbReference type="InterPro" id="IPR024080">
    <property type="entry name" value="Neurolysin/TOP_N"/>
</dbReference>
<dbReference type="Pfam" id="PF19310">
    <property type="entry name" value="TOP_N"/>
    <property type="match status" value="1"/>
</dbReference>
<dbReference type="EMBL" id="JAVDQD010000001">
    <property type="protein sequence ID" value="MDR6238408.1"/>
    <property type="molecule type" value="Genomic_DNA"/>
</dbReference>
<dbReference type="InterPro" id="IPR001567">
    <property type="entry name" value="Pept_M3A_M3B_dom"/>
</dbReference>
<keyword evidence="2 7" id="KW-0645">Protease</keyword>
<dbReference type="PANTHER" id="PTHR11804">
    <property type="entry name" value="PROTEASE M3 THIMET OLIGOPEPTIDASE-RELATED"/>
    <property type="match status" value="1"/>
</dbReference>
<dbReference type="GO" id="GO:0006508">
    <property type="term" value="P:proteolysis"/>
    <property type="evidence" value="ECO:0007669"/>
    <property type="project" value="UniProtKB-KW"/>
</dbReference>
<dbReference type="PANTHER" id="PTHR11804:SF84">
    <property type="entry name" value="SACCHAROLYSIN"/>
    <property type="match status" value="1"/>
</dbReference>
<organism evidence="10 11">
    <name type="scientific">Aureibacter tunicatorum</name>
    <dbReference type="NCBI Taxonomy" id="866807"/>
    <lineage>
        <taxon>Bacteria</taxon>
        <taxon>Pseudomonadati</taxon>
        <taxon>Bacteroidota</taxon>
        <taxon>Cytophagia</taxon>
        <taxon>Cytophagales</taxon>
        <taxon>Persicobacteraceae</taxon>
        <taxon>Aureibacter</taxon>
    </lineage>
</organism>
<evidence type="ECO:0000256" key="7">
    <source>
        <dbReference type="RuleBase" id="RU003435"/>
    </source>
</evidence>
<dbReference type="AlphaFoldDB" id="A0AAE4BS09"/>
<dbReference type="GO" id="GO:0006518">
    <property type="term" value="P:peptide metabolic process"/>
    <property type="evidence" value="ECO:0007669"/>
    <property type="project" value="TreeGrafter"/>
</dbReference>
<keyword evidence="3 7" id="KW-0479">Metal-binding</keyword>
<gene>
    <name evidence="10" type="ORF">HNQ88_001384</name>
</gene>
<comment type="caution">
    <text evidence="10">The sequence shown here is derived from an EMBL/GenBank/DDBJ whole genome shotgun (WGS) entry which is preliminary data.</text>
</comment>
<keyword evidence="11" id="KW-1185">Reference proteome</keyword>
<feature type="domain" description="Peptidase M3A/M3B catalytic" evidence="8">
    <location>
        <begin position="254"/>
        <end position="698"/>
    </location>
</feature>
<evidence type="ECO:0000256" key="6">
    <source>
        <dbReference type="ARBA" id="ARBA00023049"/>
    </source>
</evidence>
<evidence type="ECO:0000313" key="10">
    <source>
        <dbReference type="EMBL" id="MDR6238408.1"/>
    </source>
</evidence>
<keyword evidence="6 7" id="KW-0482">Metalloprotease</keyword>
<comment type="similarity">
    <text evidence="1 7">Belongs to the peptidase M3 family.</text>
</comment>
<evidence type="ECO:0000256" key="2">
    <source>
        <dbReference type="ARBA" id="ARBA00022670"/>
    </source>
</evidence>